<keyword evidence="3" id="KW-1185">Reference proteome</keyword>
<keyword evidence="1" id="KW-0472">Membrane</keyword>
<name>A0A3N5C297_9BACI</name>
<proteinExistence type="predicted"/>
<evidence type="ECO:0000256" key="1">
    <source>
        <dbReference type="SAM" id="Phobius"/>
    </source>
</evidence>
<accession>A0A3N5C297</accession>
<gene>
    <name evidence="2" type="ORF">EDC24_2125</name>
</gene>
<dbReference type="RefSeq" id="WP_170158549.1">
    <property type="nucleotide sequence ID" value="NZ_RKRF01000010.1"/>
</dbReference>
<feature type="transmembrane region" description="Helical" evidence="1">
    <location>
        <begin position="7"/>
        <end position="27"/>
    </location>
</feature>
<comment type="caution">
    <text evidence="2">The sequence shown here is derived from an EMBL/GenBank/DDBJ whole genome shotgun (WGS) entry which is preliminary data.</text>
</comment>
<sequence>MDSLRELLLSSLGPVVIVAILFFPMFYSLNKRVRELEDELIKKKSRNDN</sequence>
<keyword evidence="1" id="KW-0812">Transmembrane</keyword>
<dbReference type="EMBL" id="RKRF01000010">
    <property type="protein sequence ID" value="RPF52135.1"/>
    <property type="molecule type" value="Genomic_DNA"/>
</dbReference>
<reference evidence="2 3" key="1">
    <citation type="submission" date="2018-11" db="EMBL/GenBank/DDBJ databases">
        <title>Genomic Encyclopedia of Type Strains, Phase IV (KMG-IV): sequencing the most valuable type-strain genomes for metagenomic binning, comparative biology and taxonomic classification.</title>
        <authorList>
            <person name="Goeker M."/>
        </authorList>
    </citation>
    <scope>NUCLEOTIDE SEQUENCE [LARGE SCALE GENOMIC DNA]</scope>
    <source>
        <strain evidence="2 3">DSM 18090</strain>
    </source>
</reference>
<dbReference type="AlphaFoldDB" id="A0A3N5C297"/>
<evidence type="ECO:0000313" key="2">
    <source>
        <dbReference type="EMBL" id="RPF52135.1"/>
    </source>
</evidence>
<organism evidence="2 3">
    <name type="scientific">Aquisalibacillus elongatus</name>
    <dbReference type="NCBI Taxonomy" id="485577"/>
    <lineage>
        <taxon>Bacteria</taxon>
        <taxon>Bacillati</taxon>
        <taxon>Bacillota</taxon>
        <taxon>Bacilli</taxon>
        <taxon>Bacillales</taxon>
        <taxon>Bacillaceae</taxon>
        <taxon>Aquisalibacillus</taxon>
    </lineage>
</organism>
<evidence type="ECO:0000313" key="3">
    <source>
        <dbReference type="Proteomes" id="UP000276443"/>
    </source>
</evidence>
<dbReference type="Proteomes" id="UP000276443">
    <property type="component" value="Unassembled WGS sequence"/>
</dbReference>
<protein>
    <submittedName>
        <fullName evidence="2">Uncharacterized protein</fullName>
    </submittedName>
</protein>
<keyword evidence="1" id="KW-1133">Transmembrane helix</keyword>